<dbReference type="InterPro" id="IPR041464">
    <property type="entry name" value="TubC_N"/>
</dbReference>
<dbReference type="Gene3D" id="3.30.559.10">
    <property type="entry name" value="Chloramphenicol acetyltransferase-like domain"/>
    <property type="match status" value="3"/>
</dbReference>
<dbReference type="EMBL" id="CAACVJ010000696">
    <property type="protein sequence ID" value="VEP18728.1"/>
    <property type="molecule type" value="Genomic_DNA"/>
</dbReference>
<dbReference type="Pfam" id="PF00550">
    <property type="entry name" value="PP-binding"/>
    <property type="match status" value="1"/>
</dbReference>
<dbReference type="InterPro" id="IPR001242">
    <property type="entry name" value="Condensation_dom"/>
</dbReference>
<dbReference type="InterPro" id="IPR010060">
    <property type="entry name" value="NRPS_synth"/>
</dbReference>
<dbReference type="GO" id="GO:0043041">
    <property type="term" value="P:amino acid activation for nonribosomal peptide biosynthetic process"/>
    <property type="evidence" value="ECO:0007669"/>
    <property type="project" value="UniProtKB-ARBA"/>
</dbReference>
<dbReference type="InterPro" id="IPR006162">
    <property type="entry name" value="Ppantetheine_attach_site"/>
</dbReference>
<dbReference type="SUPFAM" id="SSF47336">
    <property type="entry name" value="ACP-like"/>
    <property type="match status" value="1"/>
</dbReference>
<keyword evidence="4" id="KW-0597">Phosphoprotein</keyword>
<dbReference type="SUPFAM" id="SSF52777">
    <property type="entry name" value="CoA-dependent acyltransferases"/>
    <property type="match status" value="6"/>
</dbReference>
<dbReference type="GO" id="GO:0050564">
    <property type="term" value="F:N-(5-amino-5-carboxypentanoyl)-L-cysteinyl-D-valine synthase activity"/>
    <property type="evidence" value="ECO:0007669"/>
    <property type="project" value="UniProtKB-EC"/>
</dbReference>
<evidence type="ECO:0000259" key="6">
    <source>
        <dbReference type="PROSITE" id="PS50075"/>
    </source>
</evidence>
<dbReference type="InterPro" id="IPR009081">
    <property type="entry name" value="PP-bd_ACP"/>
</dbReference>
<evidence type="ECO:0000256" key="3">
    <source>
        <dbReference type="ARBA" id="ARBA00022450"/>
    </source>
</evidence>
<dbReference type="InterPro" id="IPR045851">
    <property type="entry name" value="AMP-bd_C_sf"/>
</dbReference>
<keyword evidence="5" id="KW-0045">Antibiotic biosynthesis</keyword>
<dbReference type="FunFam" id="3.40.50.12780:FF:000012">
    <property type="entry name" value="Non-ribosomal peptide synthetase"/>
    <property type="match status" value="1"/>
</dbReference>
<dbReference type="NCBIfam" id="TIGR01733">
    <property type="entry name" value="AA-adenyl-dom"/>
    <property type="match status" value="1"/>
</dbReference>
<dbReference type="FunFam" id="1.10.1200.10:FF:000005">
    <property type="entry name" value="Nonribosomal peptide synthetase 1"/>
    <property type="match status" value="1"/>
</dbReference>
<dbReference type="RefSeq" id="WP_144868204.1">
    <property type="nucleotide sequence ID" value="NZ_LR213846.1"/>
</dbReference>
<feature type="domain" description="Carrier" evidence="6">
    <location>
        <begin position="1032"/>
        <end position="1106"/>
    </location>
</feature>
<dbReference type="FunFam" id="3.30.559.30:FF:000001">
    <property type="entry name" value="Non-ribosomal peptide synthetase"/>
    <property type="match status" value="1"/>
</dbReference>
<evidence type="ECO:0000313" key="7">
    <source>
        <dbReference type="EMBL" id="VEP18728.1"/>
    </source>
</evidence>
<dbReference type="FunFam" id="3.40.50.980:FF:000001">
    <property type="entry name" value="Non-ribosomal peptide synthetase"/>
    <property type="match status" value="1"/>
</dbReference>
<dbReference type="GO" id="GO:0017000">
    <property type="term" value="P:antibiotic biosynthetic process"/>
    <property type="evidence" value="ECO:0007669"/>
    <property type="project" value="UniProtKB-KW"/>
</dbReference>
<dbReference type="Pfam" id="PF00668">
    <property type="entry name" value="Condensation"/>
    <property type="match status" value="3"/>
</dbReference>
<dbReference type="CDD" id="cd17652">
    <property type="entry name" value="A_NRPS_CmdD_like"/>
    <property type="match status" value="1"/>
</dbReference>
<name>A0A563W4X2_9CYAN</name>
<dbReference type="InterPro" id="IPR023213">
    <property type="entry name" value="CAT-like_dom_sf"/>
</dbReference>
<organism evidence="7 8">
    <name type="scientific">Hyella patelloides LEGE 07179</name>
    <dbReference type="NCBI Taxonomy" id="945734"/>
    <lineage>
        <taxon>Bacteria</taxon>
        <taxon>Bacillati</taxon>
        <taxon>Cyanobacteriota</taxon>
        <taxon>Cyanophyceae</taxon>
        <taxon>Pleurocapsales</taxon>
        <taxon>Hyellaceae</taxon>
        <taxon>Hyella</taxon>
    </lineage>
</organism>
<dbReference type="NCBIfam" id="TIGR01720">
    <property type="entry name" value="NRPS-para261"/>
    <property type="match status" value="1"/>
</dbReference>
<dbReference type="Gene3D" id="3.30.559.30">
    <property type="entry name" value="Nonribosomal peptide synthetase, condensation domain"/>
    <property type="match status" value="3"/>
</dbReference>
<dbReference type="Gene3D" id="2.30.38.10">
    <property type="entry name" value="Luciferase, Domain 3"/>
    <property type="match status" value="1"/>
</dbReference>
<sequence>MKTIDEFLTSLSQQDVKLWLENDRLCCDAPEEVLTSSLSSQLAERKQEIIAFLNRVDLATKSRQTITPVARTENIPLSFAQQRLWFLDQMEPGNPLYNLAGAVRLEGSLDIAAFEQSFNEIVRRHESLRTTFKTIDGQAVQEIAPNLKLALPILDWRQLEQKEQETEVLRLTEDEAQRPFDLATEPLIRTTLVRLANAEYVALLTMHHIVSDAWSMGVFVRELSTLYEAFSTGQPSLLPELSIQYPDFAARQRQWLQGEVLETQLSYWRKQLGGSLPVLQLPTDHPRPKAQTFRGAKYSFSLDSELTEALKELGQQEEVTLFMTLLAAFKTLLYRYTFQEDILVGSPIANRNRTETEQLIGFFVNTLVLRADLSGNPTFRELLGRIRQITWDAYDHQDLPFEKLVEELQPERDLSYSPLFQVKFMLQNAPQSELKLSDITLSFLDSKTRTAKLDLSLDMYETDSRLVGNFEYNTDLFDETTIARMADHFGSLLSGIIANPEQPISQLPLLTPAERKQILFEWNNTQTEYPQNLCFHQLFEEQAKETPDAVAVVFQEQKLTYEELNQRANQLAHYLQKLGVKPECKVGLCVERSPEMIIGMLGILKAGGAYLPLDPTYPQERLDFMLSDSQVNILLTTQKLKSQLFQLPGQIVCLDKDEFAQENSSNTDSKVTVDNLAYLIYTSGSTGTPKGVLVTHEGLVNLTQDKIRTCKVRANSRILQFFSFSFDASIPEIVMALGSGAALYLGTATNVLPGQALLEFLRQHAITHITITPSALTVLPPAELPDLEMVLVGGEAPSPELISQWSQGRLFINAYGPTETTVNASMVECGNGEDLLPTVRPAANKQLYILDPNLQLVPIGVPGELHIAGVGLARGYLDRPVKTATTFIPNPFRDRPGARLYKTGDLACYLKGGRIQLLGRIDHQVKIRGFRIELKEIETVLNTHPQIHQVVVIARDDISGNKSLVAYIVIQEETLSSGQLRQFLEQKLPAYMLPNIFVTLDTLPLTPNNKVDLKALPAPDNARPELDKAFVASRTPVETKLVEIWSQVLGLEQIGIDDNFFEIGGDSILMIQIVARANQAGLQITPKQLFEHQNIAGLAAVATIANTKEPLLAEQGLVTGKVFLTPIQKWFFEQNLSKRHHYNQAVLLEVQQQIDLDLLEQALQQLLLHHDALRLKFESTESGWQQVHQSSADVSLQLNRWDFSALTEAEQKQAIETTANELQASFNLATGSLLRVGFFDLGASKSSRLLIVIHHLVVDGVSWRILLEDLQTAYQQLSQKEPVVLPAKTTSFQQWSQKLREYGGSTALKQELDYWQSQLLKPSNPLPVNFAEGDNTMASVQSISSHLSTQETQALLQEVPQIYNTQINDVLLTALVQAFARWTGESTLLVNLEGHGREDIADEVNLSRTVGWFTTVFPVLLSLEDTFDLGDALKKVKEQLRSIPNRGIGYGVLRYLSEEPKVTEELKSLPQAEVVFNYLGQFDQSLSPSSLFGLAPESSGLASSPKNKRSHLLEINGMVNQGQLQIKWSYSQNLHDRTTIEALAQYYVEALRSLIAHCQSPDAGGFTPSDFPLAQLKQEELDAALGMVNFENENIEAVYPLSPLQQVMLFHSFDKPASGVYVNQTSWDFYGELNLSAFVRAWQQVMDRHPVLRTAFVWGNLKEPLQIVSRYVKLDWSEQDWQNVPHAQQQKRLENLLDTDRKRGFELSEAPLMRIVAIKLAESHCHFVWSHHHLLTDGWSVPIIFQEVITYYKEFYQGKIPELNLPYPYQNYIAWLEQQDMSQAEEFWREELKGFTVPTTLKVDQASSESSDKNKNYDEREIKLSTEVTTALKSFAQRQHLTLNTLIQGAWALLLNRYTTRKDVVFGAVVSGRPSALPNVESMVGLFINALPVRVQVTPDQFLLSWLKHIQAQSLEIRQYEYSPLVDIQEWSEIPRELPLFESLIFFENYPVDSSLQSQIPDLEIGNMRVFEQTHYPLNLFVITDRELALKIVYNCHRFDPATITRMLDPLQTLLKSIVANPEVRLSDLSMLTEAERHQQILETISAPVEISEEEEREEIEI</sequence>
<dbReference type="InterPro" id="IPR010071">
    <property type="entry name" value="AA_adenyl_dom"/>
</dbReference>
<gene>
    <name evidence="7" type="ORF">H1P_880005</name>
</gene>
<dbReference type="Gene3D" id="1.10.1200.10">
    <property type="entry name" value="ACP-like"/>
    <property type="match status" value="1"/>
</dbReference>
<dbReference type="Gene3D" id="3.30.300.30">
    <property type="match status" value="1"/>
</dbReference>
<dbReference type="PROSITE" id="PS50075">
    <property type="entry name" value="CARRIER"/>
    <property type="match status" value="1"/>
</dbReference>
<comment type="similarity">
    <text evidence="2">Belongs to the ATP-dependent AMP-binding enzyme family.</text>
</comment>
<dbReference type="Pfam" id="PF00501">
    <property type="entry name" value="AMP-binding"/>
    <property type="match status" value="1"/>
</dbReference>
<evidence type="ECO:0000256" key="4">
    <source>
        <dbReference type="ARBA" id="ARBA00022553"/>
    </source>
</evidence>
<dbReference type="Proteomes" id="UP000320055">
    <property type="component" value="Unassembled WGS sequence"/>
</dbReference>
<dbReference type="Gene3D" id="3.40.50.980">
    <property type="match status" value="2"/>
</dbReference>
<proteinExistence type="inferred from homology"/>
<keyword evidence="7" id="KW-0436">Ligase</keyword>
<evidence type="ECO:0000313" key="8">
    <source>
        <dbReference type="Proteomes" id="UP000320055"/>
    </source>
</evidence>
<dbReference type="SUPFAM" id="SSF56801">
    <property type="entry name" value="Acetyl-CoA synthetase-like"/>
    <property type="match status" value="1"/>
</dbReference>
<dbReference type="InterPro" id="IPR025110">
    <property type="entry name" value="AMP-bd_C"/>
</dbReference>
<dbReference type="EC" id="6.3.2.26" evidence="7"/>
<dbReference type="InterPro" id="IPR044894">
    <property type="entry name" value="TubC_N_sf"/>
</dbReference>
<evidence type="ECO:0000256" key="2">
    <source>
        <dbReference type="ARBA" id="ARBA00006432"/>
    </source>
</evidence>
<dbReference type="GO" id="GO:0008610">
    <property type="term" value="P:lipid biosynthetic process"/>
    <property type="evidence" value="ECO:0007669"/>
    <property type="project" value="UniProtKB-ARBA"/>
</dbReference>
<dbReference type="CDD" id="cd19531">
    <property type="entry name" value="LCL_NRPS-like"/>
    <property type="match status" value="1"/>
</dbReference>
<dbReference type="PANTHER" id="PTHR45398:SF1">
    <property type="entry name" value="ENZYME, PUTATIVE (JCVI)-RELATED"/>
    <property type="match status" value="1"/>
</dbReference>
<dbReference type="Pfam" id="PF18563">
    <property type="entry name" value="TubC_N"/>
    <property type="match status" value="1"/>
</dbReference>
<dbReference type="InterPro" id="IPR020845">
    <property type="entry name" value="AMP-binding_CS"/>
</dbReference>
<comment type="cofactor">
    <cofactor evidence="1">
        <name>pantetheine 4'-phosphate</name>
        <dbReference type="ChEBI" id="CHEBI:47942"/>
    </cofactor>
</comment>
<evidence type="ECO:0000256" key="1">
    <source>
        <dbReference type="ARBA" id="ARBA00001957"/>
    </source>
</evidence>
<dbReference type="CDD" id="cd19534">
    <property type="entry name" value="E_NRPS"/>
    <property type="match status" value="1"/>
</dbReference>
<keyword evidence="8" id="KW-1185">Reference proteome</keyword>
<dbReference type="PROSITE" id="PS00012">
    <property type="entry name" value="PHOSPHOPANTETHEINE"/>
    <property type="match status" value="1"/>
</dbReference>
<dbReference type="PROSITE" id="PS00455">
    <property type="entry name" value="AMP_BINDING"/>
    <property type="match status" value="1"/>
</dbReference>
<dbReference type="GO" id="GO:0031177">
    <property type="term" value="F:phosphopantetheine binding"/>
    <property type="evidence" value="ECO:0007669"/>
    <property type="project" value="InterPro"/>
</dbReference>
<dbReference type="CDD" id="cd19543">
    <property type="entry name" value="DCL_NRPS"/>
    <property type="match status" value="1"/>
</dbReference>
<dbReference type="OrthoDB" id="9757538at2"/>
<keyword evidence="3" id="KW-0596">Phosphopantetheine</keyword>
<protein>
    <submittedName>
        <fullName evidence="7">Non-ribosomal peptide synthase</fullName>
        <ecNumber evidence="7">6.3.2.26</ecNumber>
    </submittedName>
</protein>
<dbReference type="InterPro" id="IPR000873">
    <property type="entry name" value="AMP-dep_synth/lig_dom"/>
</dbReference>
<dbReference type="FunFam" id="3.30.559.10:FF:000012">
    <property type="entry name" value="Non-ribosomal peptide synthetase"/>
    <property type="match status" value="1"/>
</dbReference>
<dbReference type="InterPro" id="IPR036736">
    <property type="entry name" value="ACP-like_sf"/>
</dbReference>
<reference evidence="7 8" key="1">
    <citation type="submission" date="2019-01" db="EMBL/GenBank/DDBJ databases">
        <authorList>
            <person name="Brito A."/>
        </authorList>
    </citation>
    <scope>NUCLEOTIDE SEQUENCE [LARGE SCALE GENOMIC DNA]</scope>
    <source>
        <strain evidence="7">1</strain>
    </source>
</reference>
<dbReference type="SMART" id="SM00823">
    <property type="entry name" value="PKS_PP"/>
    <property type="match status" value="1"/>
</dbReference>
<dbReference type="GO" id="GO:0044550">
    <property type="term" value="P:secondary metabolite biosynthetic process"/>
    <property type="evidence" value="ECO:0007669"/>
    <property type="project" value="UniProtKB-ARBA"/>
</dbReference>
<dbReference type="InterPro" id="IPR020806">
    <property type="entry name" value="PKS_PP-bd"/>
</dbReference>
<dbReference type="FunFam" id="3.30.300.30:FF:000010">
    <property type="entry name" value="Enterobactin synthetase component F"/>
    <property type="match status" value="1"/>
</dbReference>
<accession>A0A563W4X2</accession>
<evidence type="ECO:0000256" key="5">
    <source>
        <dbReference type="ARBA" id="ARBA00023194"/>
    </source>
</evidence>
<dbReference type="Gene3D" id="1.10.10.1830">
    <property type="entry name" value="Non-ribosomal peptide synthase, adenylation domain"/>
    <property type="match status" value="1"/>
</dbReference>
<dbReference type="PANTHER" id="PTHR45398">
    <property type="match status" value="1"/>
</dbReference>
<dbReference type="Pfam" id="PF13193">
    <property type="entry name" value="AMP-binding_C"/>
    <property type="match status" value="1"/>
</dbReference>